<evidence type="ECO:0000256" key="5">
    <source>
        <dbReference type="ARBA" id="ARBA00022833"/>
    </source>
</evidence>
<comment type="similarity">
    <text evidence="2 7">Belongs to the peptidase M14 family.</text>
</comment>
<protein>
    <submittedName>
        <fullName evidence="9">Peptidase M14</fullName>
    </submittedName>
</protein>
<dbReference type="SUPFAM" id="SSF53187">
    <property type="entry name" value="Zn-dependent exopeptidases"/>
    <property type="match status" value="1"/>
</dbReference>
<dbReference type="SMART" id="SM00631">
    <property type="entry name" value="Zn_pept"/>
    <property type="match status" value="1"/>
</dbReference>
<comment type="caution">
    <text evidence="7">Lacks conserved residue(s) required for the propagation of feature annotation.</text>
</comment>
<evidence type="ECO:0000313" key="9">
    <source>
        <dbReference type="EMBL" id="MBM6499743.1"/>
    </source>
</evidence>
<dbReference type="Pfam" id="PF00246">
    <property type="entry name" value="Peptidase_M14"/>
    <property type="match status" value="1"/>
</dbReference>
<reference evidence="9 10" key="1">
    <citation type="submission" date="2021-02" db="EMBL/GenBank/DDBJ databases">
        <authorList>
            <person name="Jung H.S."/>
            <person name="Chun B.H."/>
            <person name="Jeon C.O."/>
        </authorList>
    </citation>
    <scope>NUCLEOTIDE SEQUENCE [LARGE SCALE GENOMIC DNA]</scope>
    <source>
        <strain evidence="9 10">LMG 25203</strain>
    </source>
</reference>
<comment type="caution">
    <text evidence="9">The sequence shown here is derived from an EMBL/GenBank/DDBJ whole genome shotgun (WGS) entry which is preliminary data.</text>
</comment>
<dbReference type="InterPro" id="IPR000834">
    <property type="entry name" value="Peptidase_M14"/>
</dbReference>
<keyword evidence="10" id="KW-1185">Reference proteome</keyword>
<sequence>MNYETIYQANKEEKLFGRYITLQHIEHLIFKYPYQVIGKSVLGKPIYKLEFGMGKTKIFMWSQMHGNESTTTKALFDFINFLHSNTTESNAILSNFTFWLLPMLNPDGAELYTRENANKIDLNRDAQNLSQPESVLLREVFTEFKPDFCYNLHDQRTIFGAGDTGKPATVSFLAPAYNDERAINEVRSKAIEVIVSMNETLQQFIPNQIGRFDDSFNINCIGDTFQSMNVPTILFEAGHFQGDYDREFSRKFIFIALLSGIQYINENDIVLNKIQKYLHIPQNKVVFYDFVCKNVKINYDSLEKSINFALQYKEVLSESEIIFEAHVAQIDDLENYYGHFEFDANNKSYQDNLKNTPIVGQIANFSIENGISFSSGKLVQFSLD</sequence>
<evidence type="ECO:0000256" key="4">
    <source>
        <dbReference type="ARBA" id="ARBA00022801"/>
    </source>
</evidence>
<evidence type="ECO:0000313" key="10">
    <source>
        <dbReference type="Proteomes" id="UP000759529"/>
    </source>
</evidence>
<keyword evidence="3" id="KW-0645">Protease</keyword>
<dbReference type="CDD" id="cd06239">
    <property type="entry name" value="M14-like"/>
    <property type="match status" value="1"/>
</dbReference>
<evidence type="ECO:0000256" key="1">
    <source>
        <dbReference type="ARBA" id="ARBA00001947"/>
    </source>
</evidence>
<dbReference type="Gene3D" id="3.40.630.10">
    <property type="entry name" value="Zn peptidases"/>
    <property type="match status" value="1"/>
</dbReference>
<dbReference type="PANTHER" id="PTHR11705:SF143">
    <property type="entry name" value="SLL0236 PROTEIN"/>
    <property type="match status" value="1"/>
</dbReference>
<proteinExistence type="inferred from homology"/>
<feature type="domain" description="Peptidase M14" evidence="8">
    <location>
        <begin position="6"/>
        <end position="278"/>
    </location>
</feature>
<keyword evidence="4" id="KW-0378">Hydrolase</keyword>
<dbReference type="PROSITE" id="PS52035">
    <property type="entry name" value="PEPTIDASE_M14"/>
    <property type="match status" value="1"/>
</dbReference>
<evidence type="ECO:0000256" key="2">
    <source>
        <dbReference type="ARBA" id="ARBA00005988"/>
    </source>
</evidence>
<evidence type="ECO:0000256" key="7">
    <source>
        <dbReference type="PROSITE-ProRule" id="PRU01379"/>
    </source>
</evidence>
<organism evidence="9 10">
    <name type="scientific">Flavobacterium macrobrachii</name>
    <dbReference type="NCBI Taxonomy" id="591204"/>
    <lineage>
        <taxon>Bacteria</taxon>
        <taxon>Pseudomonadati</taxon>
        <taxon>Bacteroidota</taxon>
        <taxon>Flavobacteriia</taxon>
        <taxon>Flavobacteriales</taxon>
        <taxon>Flavobacteriaceae</taxon>
        <taxon>Flavobacterium</taxon>
    </lineage>
</organism>
<dbReference type="RefSeq" id="WP_187657197.1">
    <property type="nucleotide sequence ID" value="NZ_JACSOD020000489.1"/>
</dbReference>
<keyword evidence="5" id="KW-0862">Zinc</keyword>
<evidence type="ECO:0000256" key="3">
    <source>
        <dbReference type="ARBA" id="ARBA00022670"/>
    </source>
</evidence>
<accession>A0ABS2CXP9</accession>
<dbReference type="EMBL" id="JACSOD020000489">
    <property type="protein sequence ID" value="MBM6499743.1"/>
    <property type="molecule type" value="Genomic_DNA"/>
</dbReference>
<dbReference type="PANTHER" id="PTHR11705">
    <property type="entry name" value="PROTEASE FAMILY M14 CARBOXYPEPTIDASE A,B"/>
    <property type="match status" value="1"/>
</dbReference>
<evidence type="ECO:0000256" key="6">
    <source>
        <dbReference type="ARBA" id="ARBA00023049"/>
    </source>
</evidence>
<comment type="cofactor">
    <cofactor evidence="1">
        <name>Zn(2+)</name>
        <dbReference type="ChEBI" id="CHEBI:29105"/>
    </cofactor>
</comment>
<name>A0ABS2CXP9_9FLAO</name>
<gene>
    <name evidence="9" type="ORF">H9X54_010600</name>
</gene>
<evidence type="ECO:0000259" key="8">
    <source>
        <dbReference type="PROSITE" id="PS52035"/>
    </source>
</evidence>
<keyword evidence="6" id="KW-0482">Metalloprotease</keyword>
<dbReference type="Proteomes" id="UP000759529">
    <property type="component" value="Unassembled WGS sequence"/>
</dbReference>